<evidence type="ECO:0000313" key="2">
    <source>
        <dbReference type="EMBL" id="MBB3931440.1"/>
    </source>
</evidence>
<dbReference type="InterPro" id="IPR050072">
    <property type="entry name" value="Peptidase_M20A"/>
</dbReference>
<name>A0A840AM92_9HYPH</name>
<dbReference type="EMBL" id="JACIDS010000003">
    <property type="protein sequence ID" value="MBB3931440.1"/>
    <property type="molecule type" value="Genomic_DNA"/>
</dbReference>
<evidence type="ECO:0000256" key="1">
    <source>
        <dbReference type="ARBA" id="ARBA00022801"/>
    </source>
</evidence>
<dbReference type="Gene3D" id="3.30.70.360">
    <property type="match status" value="1"/>
</dbReference>
<keyword evidence="1 2" id="KW-0378">Hydrolase</keyword>
<protein>
    <submittedName>
        <fullName evidence="2">Acetylornithine deacetylase</fullName>
        <ecNumber evidence="2">3.5.1.16</ecNumber>
    </submittedName>
</protein>
<keyword evidence="3" id="KW-1185">Reference proteome</keyword>
<evidence type="ECO:0000313" key="3">
    <source>
        <dbReference type="Proteomes" id="UP000553963"/>
    </source>
</evidence>
<proteinExistence type="predicted"/>
<dbReference type="Pfam" id="PF01546">
    <property type="entry name" value="Peptidase_M20"/>
    <property type="match status" value="1"/>
</dbReference>
<dbReference type="EC" id="3.5.1.16" evidence="2"/>
<reference evidence="2 3" key="1">
    <citation type="submission" date="2020-08" db="EMBL/GenBank/DDBJ databases">
        <title>Genomic Encyclopedia of Type Strains, Phase IV (KMG-IV): sequencing the most valuable type-strain genomes for metagenomic binning, comparative biology and taxonomic classification.</title>
        <authorList>
            <person name="Goeker M."/>
        </authorList>
    </citation>
    <scope>NUCLEOTIDE SEQUENCE [LARGE SCALE GENOMIC DNA]</scope>
    <source>
        <strain evidence="2 3">DSM 25966</strain>
    </source>
</reference>
<organism evidence="2 3">
    <name type="scientific">Kaistia hirudinis</name>
    <dbReference type="NCBI Taxonomy" id="1293440"/>
    <lineage>
        <taxon>Bacteria</taxon>
        <taxon>Pseudomonadati</taxon>
        <taxon>Pseudomonadota</taxon>
        <taxon>Alphaproteobacteria</taxon>
        <taxon>Hyphomicrobiales</taxon>
        <taxon>Kaistiaceae</taxon>
        <taxon>Kaistia</taxon>
    </lineage>
</organism>
<comment type="caution">
    <text evidence="2">The sequence shown here is derived from an EMBL/GenBank/DDBJ whole genome shotgun (WGS) entry which is preliminary data.</text>
</comment>
<dbReference type="InterPro" id="IPR002933">
    <property type="entry name" value="Peptidase_M20"/>
</dbReference>
<accession>A0A840AM92</accession>
<dbReference type="SUPFAM" id="SSF53187">
    <property type="entry name" value="Zn-dependent exopeptidases"/>
    <property type="match status" value="1"/>
</dbReference>
<dbReference type="GO" id="GO:0008777">
    <property type="term" value="F:acetylornithine deacetylase activity"/>
    <property type="evidence" value="ECO:0007669"/>
    <property type="project" value="UniProtKB-EC"/>
</dbReference>
<gene>
    <name evidence="2" type="ORF">GGR25_002490</name>
</gene>
<dbReference type="AlphaFoldDB" id="A0A840AM92"/>
<dbReference type="Gene3D" id="3.40.630.10">
    <property type="entry name" value="Zn peptidases"/>
    <property type="match status" value="2"/>
</dbReference>
<dbReference type="PANTHER" id="PTHR43808:SF25">
    <property type="entry name" value="PEPTIDASE M20 DIMERISATION DOMAIN-CONTAINING PROTEIN"/>
    <property type="match status" value="1"/>
</dbReference>
<dbReference type="PANTHER" id="PTHR43808">
    <property type="entry name" value="ACETYLORNITHINE DEACETYLASE"/>
    <property type="match status" value="1"/>
</dbReference>
<dbReference type="RefSeq" id="WP_246409596.1">
    <property type="nucleotide sequence ID" value="NZ_JACIDS010000003.1"/>
</dbReference>
<sequence>MTTSEPVLTAAQTEAVERAIDALWPKAVDLLQRMVATNSVNPLFPGIAREAVIGGETQVTGMLAEFLSGFGLDSHAVAPDPERVNRVSVLKGAGGGRSLLINGHVDTVAPFKSELWSTGSPWNAEIRDGRLYGLGSTDMKSGLVSAALAAAALASAGIRLKGELQIHAVVGEETMSHAFGTSAVLEAGYVAEGGIVVEPTSQPVPLTVSPVGAGNFNLHIEVQGLASHGGNRGPSIRAGGGGMAVGVNAVEKAILVVQALQQLEQEWGTTKVHPAFPAGFFTLCPAVLHGDAGVPSVGYLADRATIGYLVWYPPQNTAAEIRAEIEAQVRRAAEMDPWLRQHPPVLRWDSNWPVSDTDPEHPLVRSLVRARADVLGAPPAGLADTAAFNACCDAAFIEQKGIPSVIFGPGDLRCAHSMNEFVNLSEVADAARILARSAARWCGVA</sequence>
<dbReference type="Proteomes" id="UP000553963">
    <property type="component" value="Unassembled WGS sequence"/>
</dbReference>